<dbReference type="EMBL" id="FOLQ01000010">
    <property type="protein sequence ID" value="SFE11344.1"/>
    <property type="molecule type" value="Genomic_DNA"/>
</dbReference>
<dbReference type="CDD" id="cd02947">
    <property type="entry name" value="TRX_family"/>
    <property type="match status" value="1"/>
</dbReference>
<dbReference type="PROSITE" id="PS51352">
    <property type="entry name" value="THIOREDOXIN_2"/>
    <property type="match status" value="1"/>
</dbReference>
<dbReference type="InterPro" id="IPR012336">
    <property type="entry name" value="Thioredoxin-like_fold"/>
</dbReference>
<dbReference type="SUPFAM" id="SSF52833">
    <property type="entry name" value="Thioredoxin-like"/>
    <property type="match status" value="1"/>
</dbReference>
<keyword evidence="1" id="KW-0732">Signal</keyword>
<evidence type="ECO:0000259" key="2">
    <source>
        <dbReference type="PROSITE" id="PS51352"/>
    </source>
</evidence>
<feature type="domain" description="Thioredoxin" evidence="2">
    <location>
        <begin position="14"/>
        <end position="151"/>
    </location>
</feature>
<dbReference type="Proteomes" id="UP000198598">
    <property type="component" value="Unassembled WGS sequence"/>
</dbReference>
<feature type="signal peptide" evidence="1">
    <location>
        <begin position="1"/>
        <end position="22"/>
    </location>
</feature>
<dbReference type="STRING" id="662367.SAMN05216167_110137"/>
<dbReference type="InterPro" id="IPR013766">
    <property type="entry name" value="Thioredoxin_domain"/>
</dbReference>
<proteinExistence type="predicted"/>
<evidence type="ECO:0000313" key="3">
    <source>
        <dbReference type="EMBL" id="SFE11344.1"/>
    </source>
</evidence>
<dbReference type="InterPro" id="IPR036249">
    <property type="entry name" value="Thioredoxin-like_sf"/>
</dbReference>
<keyword evidence="4" id="KW-1185">Reference proteome</keyword>
<dbReference type="AlphaFoldDB" id="A0A1I1XVL8"/>
<name>A0A1I1XVL8_9BACT</name>
<accession>A0A1I1XVL8</accession>
<reference evidence="3 4" key="1">
    <citation type="submission" date="2016-10" db="EMBL/GenBank/DDBJ databases">
        <authorList>
            <person name="de Groot N.N."/>
        </authorList>
    </citation>
    <scope>NUCLEOTIDE SEQUENCE [LARGE SCALE GENOMIC DNA]</scope>
    <source>
        <strain evidence="3 4">DSM 26130</strain>
    </source>
</reference>
<gene>
    <name evidence="3" type="ORF">SAMN05216167_110137</name>
</gene>
<protein>
    <recommendedName>
        <fullName evidence="2">Thioredoxin domain-containing protein</fullName>
    </recommendedName>
</protein>
<evidence type="ECO:0000256" key="1">
    <source>
        <dbReference type="SAM" id="SignalP"/>
    </source>
</evidence>
<sequence>MKLIIIWLSLCLGQLIAYTATAHTKTHLTDGPTGITFFTGSWKDVLAEAKRQNKPVYVHVYTTWCPPCKRMTLEAFPNPKIGAKFNVHFINYQLDAEKGEGIDVAKRYVVSSYPTALYIAPNGALIHRAVGYTGINGMLDQADKMLETPQLRPTVARGDKDYADGRRDPAFLKKYLKTRQQLNRPTTELLDVYLDVLPASERLTNETKAFVAEALQSSTTKAFDYLIKNRSRIPTSEPTQQSLETTVSDALIRALDNDFRRASATSDEVLLETVIANSERNMASANPFVIRQEAQKEKAANDYRLKFLTQTNNALK</sequence>
<dbReference type="Pfam" id="PF13098">
    <property type="entry name" value="Thioredoxin_2"/>
    <property type="match status" value="1"/>
</dbReference>
<dbReference type="Gene3D" id="3.40.30.10">
    <property type="entry name" value="Glutaredoxin"/>
    <property type="match status" value="1"/>
</dbReference>
<dbReference type="OrthoDB" id="645813at2"/>
<evidence type="ECO:0000313" key="4">
    <source>
        <dbReference type="Proteomes" id="UP000198598"/>
    </source>
</evidence>
<feature type="chain" id="PRO_5011526553" description="Thioredoxin domain-containing protein" evidence="1">
    <location>
        <begin position="23"/>
        <end position="316"/>
    </location>
</feature>
<dbReference type="RefSeq" id="WP_093830421.1">
    <property type="nucleotide sequence ID" value="NZ_FOLQ01000010.1"/>
</dbReference>
<organism evidence="3 4">
    <name type="scientific">Spirosoma endophyticum</name>
    <dbReference type="NCBI Taxonomy" id="662367"/>
    <lineage>
        <taxon>Bacteria</taxon>
        <taxon>Pseudomonadati</taxon>
        <taxon>Bacteroidota</taxon>
        <taxon>Cytophagia</taxon>
        <taxon>Cytophagales</taxon>
        <taxon>Cytophagaceae</taxon>
        <taxon>Spirosoma</taxon>
    </lineage>
</organism>